<feature type="chain" id="PRO_5014921404" description="Ubiquitin 3 binding protein But2 C-terminal domain-containing protein" evidence="1">
    <location>
        <begin position="19"/>
        <end position="280"/>
    </location>
</feature>
<protein>
    <recommendedName>
        <fullName evidence="4">Ubiquitin 3 binding protein But2 C-terminal domain-containing protein</fullName>
    </recommendedName>
</protein>
<proteinExistence type="predicted"/>
<accession>A0A2L2TV02</accession>
<evidence type="ECO:0000313" key="2">
    <source>
        <dbReference type="EMBL" id="CEI70471.1"/>
    </source>
</evidence>
<dbReference type="EMBL" id="LN649231">
    <property type="protein sequence ID" value="CEI70471.1"/>
    <property type="molecule type" value="Genomic_DNA"/>
</dbReference>
<organism evidence="2 3">
    <name type="scientific">Fusarium venenatum</name>
    <dbReference type="NCBI Taxonomy" id="56646"/>
    <lineage>
        <taxon>Eukaryota</taxon>
        <taxon>Fungi</taxon>
        <taxon>Dikarya</taxon>
        <taxon>Ascomycota</taxon>
        <taxon>Pezizomycotina</taxon>
        <taxon>Sordariomycetes</taxon>
        <taxon>Hypocreomycetidae</taxon>
        <taxon>Hypocreales</taxon>
        <taxon>Nectriaceae</taxon>
        <taxon>Fusarium</taxon>
    </lineage>
</organism>
<keyword evidence="3" id="KW-1185">Reference proteome</keyword>
<dbReference type="Proteomes" id="UP000245910">
    <property type="component" value="Chromosome III"/>
</dbReference>
<feature type="signal peptide" evidence="1">
    <location>
        <begin position="1"/>
        <end position="18"/>
    </location>
</feature>
<name>A0A2L2TV02_9HYPO</name>
<keyword evidence="1" id="KW-0732">Signal</keyword>
<evidence type="ECO:0000256" key="1">
    <source>
        <dbReference type="SAM" id="SignalP"/>
    </source>
</evidence>
<evidence type="ECO:0000313" key="3">
    <source>
        <dbReference type="Proteomes" id="UP000245910"/>
    </source>
</evidence>
<reference evidence="3" key="1">
    <citation type="submission" date="2014-10" db="EMBL/GenBank/DDBJ databases">
        <authorList>
            <person name="King R."/>
        </authorList>
    </citation>
    <scope>NUCLEOTIDE SEQUENCE [LARGE SCALE GENOMIC DNA]</scope>
    <source>
        <strain evidence="3">A3/5</strain>
    </source>
</reference>
<evidence type="ECO:0008006" key="4">
    <source>
        <dbReference type="Google" id="ProtNLM"/>
    </source>
</evidence>
<dbReference type="KEGG" id="fvn:FVRRES_10548"/>
<dbReference type="GeneID" id="37262186"/>
<dbReference type="RefSeq" id="XP_025594185.1">
    <property type="nucleotide sequence ID" value="XM_025725603.2"/>
</dbReference>
<dbReference type="AlphaFoldDB" id="A0A2L2TV02"/>
<sequence>MRSRLLFTLSFGCAGTLASPCKPGHIAATPTSDATSSLLADATTSIVPTSDIITMSALPTTSEASTTSSELTTSIIKSLSTDSITTLETDFATSSFAFSATLETTTTLPTTTSAVEPFRFKLMGETGVLARTEMRAAAAAPYAWTIGLFRHDKPTILTMEVETGHLLFEGQKLCVETDLAPQNWWVAVKNCPETMLPQHQYVVCDPVHVDGDELRCSVPHQLCTRGDGPGFSCEHTGVQWTQFYARIVFSSFYTVGFFNSAALTSPSDLLHALKFVVKEV</sequence>